<keyword evidence="1" id="KW-0732">Signal</keyword>
<keyword evidence="4" id="KW-1185">Reference proteome</keyword>
<dbReference type="SUPFAM" id="SSF56925">
    <property type="entry name" value="OMPA-like"/>
    <property type="match status" value="1"/>
</dbReference>
<gene>
    <name evidence="3" type="ORF">CCR94_19485</name>
</gene>
<sequence length="293" mass="30902">MGRFKALTLASVLALGAAQAAQAADLLPPPPPLEEPSLRGAVIDEPSGFYLRGDIGVGINDVSSRSSTFADPATMSSLNAWYGSSEASASYLLGIGGGYKVNNWFRVDATGEYRGNALYKSKNYYTQANSPACVGLPSGTCGDKYSGSVNIGLFLLNAYLDAGTWYGVTPYIGAGVGAAAWSMGNVTDQSMQVQVAGNQDPIGSGVSDATSGVNLAWALMGGLSWDVAENVKIDLGYRYVDMGRINTGTILCNATCWYERQHFDLASSDVRLGLRWMAAAAPAFEPLPVRAKY</sequence>
<dbReference type="AlphaFoldDB" id="A0A2S6MZ82"/>
<dbReference type="Proteomes" id="UP000239089">
    <property type="component" value="Unassembled WGS sequence"/>
</dbReference>
<comment type="caution">
    <text evidence="3">The sequence shown here is derived from an EMBL/GenBank/DDBJ whole genome shotgun (WGS) entry which is preliminary data.</text>
</comment>
<evidence type="ECO:0000313" key="4">
    <source>
        <dbReference type="Proteomes" id="UP000239089"/>
    </source>
</evidence>
<proteinExistence type="predicted"/>
<dbReference type="InterPro" id="IPR027385">
    <property type="entry name" value="Beta-barrel_OMP"/>
</dbReference>
<feature type="domain" description="Outer membrane protein beta-barrel" evidence="2">
    <location>
        <begin position="11"/>
        <end position="250"/>
    </location>
</feature>
<dbReference type="RefSeq" id="WP_104509496.1">
    <property type="nucleotide sequence ID" value="NZ_JACIGC010000008.1"/>
</dbReference>
<protein>
    <recommendedName>
        <fullName evidence="2">Outer membrane protein beta-barrel domain-containing protein</fullName>
    </recommendedName>
</protein>
<evidence type="ECO:0000256" key="1">
    <source>
        <dbReference type="ARBA" id="ARBA00022729"/>
    </source>
</evidence>
<dbReference type="InterPro" id="IPR011250">
    <property type="entry name" value="OMP/PagP_B-barrel"/>
</dbReference>
<dbReference type="Pfam" id="PF13505">
    <property type="entry name" value="OMP_b-brl"/>
    <property type="match status" value="1"/>
</dbReference>
<dbReference type="Gene3D" id="2.40.160.20">
    <property type="match status" value="1"/>
</dbReference>
<reference evidence="3 4" key="1">
    <citation type="journal article" date="2018" name="Arch. Microbiol.">
        <title>New insights into the metabolic potential of the phototrophic purple bacterium Rhodopila globiformis DSM 161(T) from its draft genome sequence and evidence for a vanadium-dependent nitrogenase.</title>
        <authorList>
            <person name="Imhoff J.F."/>
            <person name="Rahn T."/>
            <person name="Kunzel S."/>
            <person name="Neulinger S.C."/>
        </authorList>
    </citation>
    <scope>NUCLEOTIDE SEQUENCE [LARGE SCALE GENOMIC DNA]</scope>
    <source>
        <strain evidence="3 4">DSM 16996</strain>
    </source>
</reference>
<organism evidence="3 4">
    <name type="scientific">Rhodoblastus sphagnicola</name>
    <dbReference type="NCBI Taxonomy" id="333368"/>
    <lineage>
        <taxon>Bacteria</taxon>
        <taxon>Pseudomonadati</taxon>
        <taxon>Pseudomonadota</taxon>
        <taxon>Alphaproteobacteria</taxon>
        <taxon>Hyphomicrobiales</taxon>
        <taxon>Rhodoblastaceae</taxon>
        <taxon>Rhodoblastus</taxon>
    </lineage>
</organism>
<dbReference type="EMBL" id="NHSJ01000121">
    <property type="protein sequence ID" value="PPQ27658.1"/>
    <property type="molecule type" value="Genomic_DNA"/>
</dbReference>
<dbReference type="OrthoDB" id="5643626at2"/>
<accession>A0A2S6MZ82</accession>
<evidence type="ECO:0000259" key="2">
    <source>
        <dbReference type="Pfam" id="PF13505"/>
    </source>
</evidence>
<evidence type="ECO:0000313" key="3">
    <source>
        <dbReference type="EMBL" id="PPQ27658.1"/>
    </source>
</evidence>
<name>A0A2S6MZ82_9HYPH</name>